<dbReference type="PROSITE" id="PS00107">
    <property type="entry name" value="PROTEIN_KINASE_ATP"/>
    <property type="match status" value="1"/>
</dbReference>
<feature type="binding site" evidence="3">
    <location>
        <position position="1014"/>
    </location>
    <ligand>
        <name>ATP</name>
        <dbReference type="ChEBI" id="CHEBI:30616"/>
    </ligand>
</feature>
<accession>A0A7S0YXX7</accession>
<evidence type="ECO:0000256" key="3">
    <source>
        <dbReference type="PROSITE-ProRule" id="PRU10141"/>
    </source>
</evidence>
<protein>
    <recommendedName>
        <fullName evidence="5">Protein kinase domain-containing protein</fullName>
    </recommendedName>
</protein>
<dbReference type="AlphaFoldDB" id="A0A7S0YXX7"/>
<name>A0A7S0YXX7_9CRYP</name>
<evidence type="ECO:0000256" key="2">
    <source>
        <dbReference type="ARBA" id="ARBA00022840"/>
    </source>
</evidence>
<feature type="domain" description="Protein kinase" evidence="5">
    <location>
        <begin position="981"/>
        <end position="1250"/>
    </location>
</feature>
<dbReference type="Gene3D" id="1.10.510.10">
    <property type="entry name" value="Transferase(Phosphotransferase) domain 1"/>
    <property type="match status" value="1"/>
</dbReference>
<gene>
    <name evidence="6" type="ORF">HTEP1355_LOCUS13364</name>
</gene>
<proteinExistence type="predicted"/>
<feature type="compositionally biased region" description="Low complexity" evidence="4">
    <location>
        <begin position="409"/>
        <end position="419"/>
    </location>
</feature>
<dbReference type="PROSITE" id="PS00108">
    <property type="entry name" value="PROTEIN_KINASE_ST"/>
    <property type="match status" value="1"/>
</dbReference>
<dbReference type="PANTHER" id="PTHR24348">
    <property type="entry name" value="SERINE/THREONINE-PROTEIN KINASE UNC-51-RELATED"/>
    <property type="match status" value="1"/>
</dbReference>
<evidence type="ECO:0000313" key="6">
    <source>
        <dbReference type="EMBL" id="CAD8799723.1"/>
    </source>
</evidence>
<dbReference type="PROSITE" id="PS50011">
    <property type="entry name" value="PROTEIN_KINASE_DOM"/>
    <property type="match status" value="1"/>
</dbReference>
<dbReference type="SUPFAM" id="SSF56112">
    <property type="entry name" value="Protein kinase-like (PK-like)"/>
    <property type="match status" value="1"/>
</dbReference>
<evidence type="ECO:0000256" key="4">
    <source>
        <dbReference type="SAM" id="MobiDB-lite"/>
    </source>
</evidence>
<feature type="region of interest" description="Disordered" evidence="4">
    <location>
        <begin position="1"/>
        <end position="89"/>
    </location>
</feature>
<organism evidence="6">
    <name type="scientific">Hemiselmis tepida</name>
    <dbReference type="NCBI Taxonomy" id="464990"/>
    <lineage>
        <taxon>Eukaryota</taxon>
        <taxon>Cryptophyceae</taxon>
        <taxon>Cryptomonadales</taxon>
        <taxon>Hemiselmidaceae</taxon>
        <taxon>Hemiselmis</taxon>
    </lineage>
</organism>
<dbReference type="InterPro" id="IPR017441">
    <property type="entry name" value="Protein_kinase_ATP_BS"/>
</dbReference>
<dbReference type="InterPro" id="IPR011009">
    <property type="entry name" value="Kinase-like_dom_sf"/>
</dbReference>
<keyword evidence="2 3" id="KW-0067">ATP-binding</keyword>
<feature type="region of interest" description="Disordered" evidence="4">
    <location>
        <begin position="103"/>
        <end position="430"/>
    </location>
</feature>
<dbReference type="EMBL" id="HBFN01023009">
    <property type="protein sequence ID" value="CAD8799723.1"/>
    <property type="molecule type" value="Transcribed_RNA"/>
</dbReference>
<dbReference type="SMART" id="SM00220">
    <property type="entry name" value="S_TKc"/>
    <property type="match status" value="1"/>
</dbReference>
<dbReference type="InterPro" id="IPR008271">
    <property type="entry name" value="Ser/Thr_kinase_AS"/>
</dbReference>
<feature type="compositionally biased region" description="Basic and acidic residues" evidence="4">
    <location>
        <begin position="1"/>
        <end position="43"/>
    </location>
</feature>
<dbReference type="PANTHER" id="PTHR24348:SF72">
    <property type="entry name" value="SERINE_THREONINE PROTEIN KINASE"/>
    <property type="match status" value="1"/>
</dbReference>
<feature type="compositionally biased region" description="Basic and acidic residues" evidence="4">
    <location>
        <begin position="51"/>
        <end position="64"/>
    </location>
</feature>
<keyword evidence="1 3" id="KW-0547">Nucleotide-binding</keyword>
<dbReference type="InterPro" id="IPR000719">
    <property type="entry name" value="Prot_kinase_dom"/>
</dbReference>
<dbReference type="InterPro" id="IPR045269">
    <property type="entry name" value="Atg1-like"/>
</dbReference>
<sequence length="1250" mass="141465">MEAVMAHREAQKRKEEGAEAARTRENEEREAVEKARLEAMRMGEEEEEERLEATRRVAEAEATRRMTPVKGMLGADDGEDEEKRAEMERLAAEKQEALLIAKEEVARKRLMDEERKAAAERRAKEEKEEEERRAREEQEEKERKTREQLEAAEREEQERIAAEREAERVAAQREEERIAAEKRAEEDAKREAHERALAEAERIKQKAAEQLAKREEEERLAKLEDERMREEERQREEETKREEERQREEEEQMRREEEEERIRKEEQEKREIELAEIRRKEQEEEEQARLAQEEEKKRQEEEKTRQEEERVRMEEEERKRQEEDSRAAVEKAEAEQKRMEEEERRRRKEEERKMKEEEEKRRQQEEAKRRQEEIERKKREEEERTRQDERAKVQREFEAKAATEHKDLALPPLSAPAAPVTHLSPQPAHHPREAIRGLRHAEEGGGSSSLSAAESILQDALDVIEATDEDPEGDEAEASADAPDRGMDLSAWCAFCDRVAAGQVTPTCVMDFPYQDRVPGGLQLEGDAVLLERMFTFNDPMALGGAGAAAVKGARRVVVKVHTLLRWVDRQKVKKADRCLAATSVNVRHVTKKPGESRYEQEKGGKQIVPVSNQLIRGWRVLFLQGKGSQIEWRRDKEGDVPSLDAGAKDRYDAVRKVLALGETISGKAIDTFSLSQTMKNVRGGSEFEVVGLSEDLHPLPLVMAWGLAAAGEPETLVTVTDAARATIPAHVPDNKPICILFVGVNSKEMPEISVRQECELIRDTMRMTFGSDMWQQRVVVHDTDSSKLELGADLIDLIQKYKPGILHLAVHGEHDSLLVACDRFVQSHLLGKRIGAINRSGSLRLVVTNSCLSSGVAEELSKTVEFVIGHRDVLPDKSALGFSTRFYRQLSEGSSLEDSTYAASSTTYCLWANKSDPARMFFFPSGSAGGQLPSPSKEDKESQRIEALVKESNISDQLELAPFSVREWVDQGLGDEDDEEEDRVELGHGSYARTVRMRGKKDTPLEGNLFAVKVILTKTLKKFDMAEAVQQEIDILKGLKHRNIIRYWGDFSTKKEISIVMELAEGGSLAECLKISQGGMQGERAEGLALQMASGLSYMHDQGVYHRDMKPENVLLSSKGAVKIADFGLSKSVGTSGASAMGTTVGTHLYHSPQKVRHGQQYSGAKDDVWGMGCIVTELASGKRLTMPLWDDGPDIRREREERVEGARVCSTRLGDVAMGCLQLDEGTRISAMQAVVALKARSGPDPAA</sequence>
<dbReference type="GO" id="GO:0005524">
    <property type="term" value="F:ATP binding"/>
    <property type="evidence" value="ECO:0007669"/>
    <property type="project" value="UniProtKB-UniRule"/>
</dbReference>
<dbReference type="GO" id="GO:0010506">
    <property type="term" value="P:regulation of autophagy"/>
    <property type="evidence" value="ECO:0007669"/>
    <property type="project" value="InterPro"/>
</dbReference>
<dbReference type="GO" id="GO:0005737">
    <property type="term" value="C:cytoplasm"/>
    <property type="evidence" value="ECO:0007669"/>
    <property type="project" value="TreeGrafter"/>
</dbReference>
<reference evidence="6" key="1">
    <citation type="submission" date="2021-01" db="EMBL/GenBank/DDBJ databases">
        <authorList>
            <person name="Corre E."/>
            <person name="Pelletier E."/>
            <person name="Niang G."/>
            <person name="Scheremetjew M."/>
            <person name="Finn R."/>
            <person name="Kale V."/>
            <person name="Holt S."/>
            <person name="Cochrane G."/>
            <person name="Meng A."/>
            <person name="Brown T."/>
            <person name="Cohen L."/>
        </authorList>
    </citation>
    <scope>NUCLEOTIDE SEQUENCE</scope>
    <source>
        <strain evidence="6">CCMP443</strain>
    </source>
</reference>
<evidence type="ECO:0000256" key="1">
    <source>
        <dbReference type="ARBA" id="ARBA00022741"/>
    </source>
</evidence>
<dbReference type="GO" id="GO:0004674">
    <property type="term" value="F:protein serine/threonine kinase activity"/>
    <property type="evidence" value="ECO:0007669"/>
    <property type="project" value="InterPro"/>
</dbReference>
<feature type="compositionally biased region" description="Basic and acidic residues" evidence="4">
    <location>
        <begin position="103"/>
        <end position="408"/>
    </location>
</feature>
<dbReference type="Pfam" id="PF00069">
    <property type="entry name" value="Pkinase"/>
    <property type="match status" value="1"/>
</dbReference>
<evidence type="ECO:0000259" key="5">
    <source>
        <dbReference type="PROSITE" id="PS50011"/>
    </source>
</evidence>